<dbReference type="EMBL" id="WNDP01000250">
    <property type="protein sequence ID" value="KAF1012903.1"/>
    <property type="molecule type" value="Genomic_DNA"/>
</dbReference>
<dbReference type="Pfam" id="PF12973">
    <property type="entry name" value="Cupin_7"/>
    <property type="match status" value="1"/>
</dbReference>
<comment type="caution">
    <text evidence="2">The sequence shown here is derived from an EMBL/GenBank/DDBJ whole genome shotgun (WGS) entry which is preliminary data.</text>
</comment>
<protein>
    <submittedName>
        <fullName evidence="2">Acetylacetone-cleaving enzyme</fullName>
    </submittedName>
</protein>
<dbReference type="AlphaFoldDB" id="A0A833PAK2"/>
<gene>
    <name evidence="2" type="primary">dke1</name>
    <name evidence="2" type="ORF">GAK29_04788</name>
</gene>
<dbReference type="InterPro" id="IPR014710">
    <property type="entry name" value="RmlC-like_jellyroll"/>
</dbReference>
<dbReference type="SUPFAM" id="SSF51182">
    <property type="entry name" value="RmlC-like cupins"/>
    <property type="match status" value="1"/>
</dbReference>
<evidence type="ECO:0000259" key="1">
    <source>
        <dbReference type="Pfam" id="PF12973"/>
    </source>
</evidence>
<proteinExistence type="predicted"/>
<dbReference type="InterPro" id="IPR025979">
    <property type="entry name" value="ChrR-like_cupin_dom"/>
</dbReference>
<organism evidence="2 3">
    <name type="scientific">Acinetobacter bereziniae</name>
    <name type="common">Acinetobacter genomosp. 10</name>
    <dbReference type="NCBI Taxonomy" id="106648"/>
    <lineage>
        <taxon>Bacteria</taxon>
        <taxon>Pseudomonadati</taxon>
        <taxon>Pseudomonadota</taxon>
        <taxon>Gammaproteobacteria</taxon>
        <taxon>Moraxellales</taxon>
        <taxon>Moraxellaceae</taxon>
        <taxon>Acinetobacter</taxon>
    </lineage>
</organism>
<name>A0A833PAK2_ACIBZ</name>
<dbReference type="Proteomes" id="UP000490535">
    <property type="component" value="Unassembled WGS sequence"/>
</dbReference>
<feature type="domain" description="ChrR-like cupin" evidence="1">
    <location>
        <begin position="21"/>
        <end position="90"/>
    </location>
</feature>
<evidence type="ECO:0000313" key="3">
    <source>
        <dbReference type="Proteomes" id="UP000490535"/>
    </source>
</evidence>
<sequence>MEVITCISRNGNLDSFILLRPNQSTLAPHIHHGPAEGYVFDGILELRGGPEKGGALCIKDGFLYEATGADHAATKMLADTTFILQMIGPLTWILNDGIHEVQTYIDAVELWEKQTKNSLS</sequence>
<dbReference type="InterPro" id="IPR011051">
    <property type="entry name" value="RmlC_Cupin_sf"/>
</dbReference>
<accession>A0A833PAK2</accession>
<dbReference type="Gene3D" id="2.60.120.10">
    <property type="entry name" value="Jelly Rolls"/>
    <property type="match status" value="1"/>
</dbReference>
<evidence type="ECO:0000313" key="2">
    <source>
        <dbReference type="EMBL" id="KAF1012903.1"/>
    </source>
</evidence>
<reference evidence="3" key="1">
    <citation type="journal article" date="2020" name="MBio">
        <title>Horizontal gene transfer to a defensive symbiont with a reduced genome amongst a multipartite beetle microbiome.</title>
        <authorList>
            <person name="Waterworth S.C."/>
            <person name="Florez L.V."/>
            <person name="Rees E.R."/>
            <person name="Hertweck C."/>
            <person name="Kaltenpoth M."/>
            <person name="Kwan J.C."/>
        </authorList>
    </citation>
    <scope>NUCLEOTIDE SEQUENCE [LARGE SCALE GENOMIC DNA]</scope>
</reference>